<keyword evidence="4" id="KW-1185">Reference proteome</keyword>
<evidence type="ECO:0000256" key="1">
    <source>
        <dbReference type="SAM" id="Coils"/>
    </source>
</evidence>
<accession>A0AA36HMW9</accession>
<protein>
    <submittedName>
        <fullName evidence="3">Uncharacterized protein</fullName>
    </submittedName>
</protein>
<feature type="coiled-coil region" evidence="1">
    <location>
        <begin position="492"/>
        <end position="565"/>
    </location>
</feature>
<name>A0AA36HMW9_9DINO</name>
<gene>
    <name evidence="3" type="ORF">EVOR1521_LOCUS2250</name>
</gene>
<feature type="region of interest" description="Disordered" evidence="2">
    <location>
        <begin position="1"/>
        <end position="23"/>
    </location>
</feature>
<evidence type="ECO:0000256" key="2">
    <source>
        <dbReference type="SAM" id="MobiDB-lite"/>
    </source>
</evidence>
<reference evidence="3" key="1">
    <citation type="submission" date="2023-08" db="EMBL/GenBank/DDBJ databases">
        <authorList>
            <person name="Chen Y."/>
            <person name="Shah S."/>
            <person name="Dougan E. K."/>
            <person name="Thang M."/>
            <person name="Chan C."/>
        </authorList>
    </citation>
    <scope>NUCLEOTIDE SEQUENCE</scope>
</reference>
<proteinExistence type="predicted"/>
<dbReference type="Proteomes" id="UP001178507">
    <property type="component" value="Unassembled WGS sequence"/>
</dbReference>
<feature type="compositionally biased region" description="Low complexity" evidence="2">
    <location>
        <begin position="1"/>
        <end position="11"/>
    </location>
</feature>
<dbReference type="EMBL" id="CAUJNA010000114">
    <property type="protein sequence ID" value="CAJ1372109.1"/>
    <property type="molecule type" value="Genomic_DNA"/>
</dbReference>
<dbReference type="AlphaFoldDB" id="A0AA36HMW9"/>
<keyword evidence="1" id="KW-0175">Coiled coil</keyword>
<feature type="coiled-coil region" evidence="1">
    <location>
        <begin position="390"/>
        <end position="441"/>
    </location>
</feature>
<comment type="caution">
    <text evidence="3">The sequence shown here is derived from an EMBL/GenBank/DDBJ whole genome shotgun (WGS) entry which is preliminary data.</text>
</comment>
<evidence type="ECO:0000313" key="4">
    <source>
        <dbReference type="Proteomes" id="UP001178507"/>
    </source>
</evidence>
<organism evidence="3 4">
    <name type="scientific">Effrenium voratum</name>
    <dbReference type="NCBI Taxonomy" id="2562239"/>
    <lineage>
        <taxon>Eukaryota</taxon>
        <taxon>Sar</taxon>
        <taxon>Alveolata</taxon>
        <taxon>Dinophyceae</taxon>
        <taxon>Suessiales</taxon>
        <taxon>Symbiodiniaceae</taxon>
        <taxon>Effrenium</taxon>
    </lineage>
</organism>
<sequence>MVLPRWRAGPAGRRGGRHNYLDRPSRKAKRLAWSYSRGESCRDVIRTATADWHDMLQMRRDGANFPLCPVLRDLSQCNERDSENGVSSTFIRHGMHYPVPITYTNVGPIGNFPWIKPSDFLRCMSNQGDLHRCFGGLKDPAVVTSLLEEWWDRFKAVHPEHEVIEKAEQQEIDLKRCIPLYIHGDEGVNFKRGGLLVISFQSALGHGTRKATPSEFWENELHASGIPLNFLRTALQTRFLSIIAPRDLYCDDRDVWRGLHDLVTEDLANAQREGVLLGGTRWYPIILGLKGDWSYLVAAHGGHSLGRKIAFCEKMTVETLGKLIELAGRLDFAASHRLGRDDPLRKVRGLIEGMIASMQSQAAAEADHQAFCDKEMSTTGIKSADRQEDVEKLGTKLEQARAQVTHLTEQTATLRQELADLAETQAEMDQVRKQEQSLFDKSQRDAKDGMEGLRLALQVLRTFYAKIGDPAGRGKQVVSMLEYVKSDIHKRVTSLEAEEQQAAAEYQRVSKDNAVMQATKQHDVDANTVDLSALKKMLNELGSDHVAAKEELDALQDYMAKLQDQCVAKPEPYEERKQRRKKEIQGLQDALAALDGSSQMQVKEGTPVQVFLQLRGSR</sequence>
<evidence type="ECO:0000313" key="3">
    <source>
        <dbReference type="EMBL" id="CAJ1372109.1"/>
    </source>
</evidence>